<accession>A0A411YB33</accession>
<dbReference type="GO" id="GO:0003677">
    <property type="term" value="F:DNA binding"/>
    <property type="evidence" value="ECO:0007669"/>
    <property type="project" value="UniProtKB-KW"/>
</dbReference>
<evidence type="ECO:0000256" key="1">
    <source>
        <dbReference type="ARBA" id="ARBA00023125"/>
    </source>
</evidence>
<dbReference type="InterPro" id="IPR016032">
    <property type="entry name" value="Sig_transdc_resp-reg_C-effctor"/>
</dbReference>
<dbReference type="PROSITE" id="PS50043">
    <property type="entry name" value="HTH_LUXR_2"/>
    <property type="match status" value="1"/>
</dbReference>
<dbReference type="Gene3D" id="1.25.40.10">
    <property type="entry name" value="Tetratricopeptide repeat domain"/>
    <property type="match status" value="2"/>
</dbReference>
<reference evidence="3 4" key="1">
    <citation type="submission" date="2019-01" db="EMBL/GenBank/DDBJ databases">
        <title>Egibacter rhizosphaerae EGI 80759T.</title>
        <authorList>
            <person name="Chen D.-D."/>
            <person name="Tian Y."/>
            <person name="Jiao J.-Y."/>
            <person name="Zhang X.-T."/>
            <person name="Zhang Y.-G."/>
            <person name="Zhang Y."/>
            <person name="Xiao M."/>
            <person name="Shu W.-S."/>
            <person name="Li W.-J."/>
        </authorList>
    </citation>
    <scope>NUCLEOTIDE SEQUENCE [LARGE SCALE GENOMIC DNA]</scope>
    <source>
        <strain evidence="3 4">EGI 80759</strain>
    </source>
</reference>
<dbReference type="Pfam" id="PF00196">
    <property type="entry name" value="GerE"/>
    <property type="match status" value="1"/>
</dbReference>
<name>A0A411YB33_9ACTN</name>
<dbReference type="CDD" id="cd06170">
    <property type="entry name" value="LuxR_C_like"/>
    <property type="match status" value="1"/>
</dbReference>
<dbReference type="Proteomes" id="UP000291469">
    <property type="component" value="Chromosome"/>
</dbReference>
<dbReference type="GO" id="GO:0006355">
    <property type="term" value="P:regulation of DNA-templated transcription"/>
    <property type="evidence" value="ECO:0007669"/>
    <property type="project" value="InterPro"/>
</dbReference>
<evidence type="ECO:0000259" key="2">
    <source>
        <dbReference type="PROSITE" id="PS50043"/>
    </source>
</evidence>
<dbReference type="InterPro" id="IPR036388">
    <property type="entry name" value="WH-like_DNA-bd_sf"/>
</dbReference>
<sequence length="549" mass="58646">MGTRLAHLEAAERALAEGDWPAARDAYNAALETVETPEALAGLGEALWWLGEIPAAIERTERAYAAFRRRGEPRAAARAALWLALRHDANLGNSAAAAGWLARARTLVDHHDFEDLRGWVLLYEAETAGPGPGQAAAHRARELAREHGDLALELCATSELGAQLISGGRIGEGKVHLDEAMAGSLAGEGDAPFTVVYASCNTLHSCTACADFERVVQWARAADRFVRRFGCPFLFSRCRTIYGAALVAVGDWVQAEEELVAAVRLTREALPPVHAEALAGLAGLRLEQGREEEAARLVNGLGEHPLAAAVLARIRLQRGDPAGAEALLRPWLTGPAKATLEELAAHELLGEVEIAQGRADRAGERGRVLAEAGERSSCELTFARGARLMARAQAGDDEAVRSGLEHAMAAFARLRIPLEAARTRMELARCLVHDAPESAAAELRHALEAFEGLGAARDADAAAALLRDLGVKVARSAPRGRASLSAREREVLALVAEGLSNPEIAERLYISRRTVEHHVARVLEKLGVRTRGEAIASVARGQPTDAAEP</sequence>
<dbReference type="InterPro" id="IPR011990">
    <property type="entry name" value="TPR-like_helical_dom_sf"/>
</dbReference>
<dbReference type="InterPro" id="IPR000792">
    <property type="entry name" value="Tscrpt_reg_LuxR_C"/>
</dbReference>
<keyword evidence="1" id="KW-0238">DNA-binding</keyword>
<dbReference type="RefSeq" id="WP_131153412.1">
    <property type="nucleotide sequence ID" value="NZ_CP036402.1"/>
</dbReference>
<dbReference type="SUPFAM" id="SSF46894">
    <property type="entry name" value="C-terminal effector domain of the bipartite response regulators"/>
    <property type="match status" value="1"/>
</dbReference>
<dbReference type="PANTHER" id="PTHR43214">
    <property type="entry name" value="TWO-COMPONENT RESPONSE REGULATOR"/>
    <property type="match status" value="1"/>
</dbReference>
<dbReference type="SMART" id="SM00421">
    <property type="entry name" value="HTH_LUXR"/>
    <property type="match status" value="1"/>
</dbReference>
<keyword evidence="4" id="KW-1185">Reference proteome</keyword>
<dbReference type="KEGG" id="erz:ER308_01745"/>
<feature type="domain" description="HTH luxR-type" evidence="2">
    <location>
        <begin position="477"/>
        <end position="542"/>
    </location>
</feature>
<evidence type="ECO:0000313" key="4">
    <source>
        <dbReference type="Proteomes" id="UP000291469"/>
    </source>
</evidence>
<dbReference type="PROSITE" id="PS00622">
    <property type="entry name" value="HTH_LUXR_1"/>
    <property type="match status" value="1"/>
</dbReference>
<dbReference type="EMBL" id="CP036402">
    <property type="protein sequence ID" value="QBI18414.1"/>
    <property type="molecule type" value="Genomic_DNA"/>
</dbReference>
<evidence type="ECO:0000313" key="3">
    <source>
        <dbReference type="EMBL" id="QBI18414.1"/>
    </source>
</evidence>
<proteinExistence type="predicted"/>
<dbReference type="OrthoDB" id="5476461at2"/>
<dbReference type="InterPro" id="IPR039420">
    <property type="entry name" value="WalR-like"/>
</dbReference>
<gene>
    <name evidence="3" type="ORF">ER308_01745</name>
</gene>
<dbReference type="AlphaFoldDB" id="A0A411YB33"/>
<dbReference type="SUPFAM" id="SSF48452">
    <property type="entry name" value="TPR-like"/>
    <property type="match status" value="1"/>
</dbReference>
<organism evidence="3 4">
    <name type="scientific">Egibacter rhizosphaerae</name>
    <dbReference type="NCBI Taxonomy" id="1670831"/>
    <lineage>
        <taxon>Bacteria</taxon>
        <taxon>Bacillati</taxon>
        <taxon>Actinomycetota</taxon>
        <taxon>Nitriliruptoria</taxon>
        <taxon>Egibacterales</taxon>
        <taxon>Egibacteraceae</taxon>
        <taxon>Egibacter</taxon>
    </lineage>
</organism>
<dbReference type="PRINTS" id="PR00038">
    <property type="entry name" value="HTHLUXR"/>
</dbReference>
<protein>
    <submittedName>
        <fullName evidence="3">LuxR family transcriptional regulator</fullName>
    </submittedName>
</protein>
<dbReference type="Gene3D" id="1.10.10.10">
    <property type="entry name" value="Winged helix-like DNA-binding domain superfamily/Winged helix DNA-binding domain"/>
    <property type="match status" value="1"/>
</dbReference>